<accession>A0A8H3FEX2</accession>
<evidence type="ECO:0000313" key="3">
    <source>
        <dbReference type="Proteomes" id="UP000664521"/>
    </source>
</evidence>
<feature type="signal peptide" evidence="1">
    <location>
        <begin position="1"/>
        <end position="17"/>
    </location>
</feature>
<keyword evidence="3" id="KW-1185">Reference proteome</keyword>
<proteinExistence type="predicted"/>
<name>A0A8H3FEX2_9LECA</name>
<dbReference type="OrthoDB" id="5390888at2759"/>
<dbReference type="AlphaFoldDB" id="A0A8H3FEX2"/>
<evidence type="ECO:0000313" key="2">
    <source>
        <dbReference type="EMBL" id="CAF9921452.1"/>
    </source>
</evidence>
<dbReference type="EMBL" id="CAJPDS010000028">
    <property type="protein sequence ID" value="CAF9921452.1"/>
    <property type="molecule type" value="Genomic_DNA"/>
</dbReference>
<gene>
    <name evidence="2" type="ORF">HETSPECPRED_004551</name>
</gene>
<sequence length="342" mass="38370">MYNVFTTFIVFASICLARPSLNKTNSAASNALPTGFPPGELPPSDEFRDTAGNLLLPFKPDRNLEQRFKFEKATTGPLKGSHLIYSISLMTLDFWKDNRNAPFRERQEIRLQPYTDILHTIRPGPSSEASAIGALTPSRAGIVYVWMMRELLLQPTWPGLITASIYYAHEGLHPGLPLGEISIKDKPQADAASALTRSNNSTSLEASIAPQGNLSFATVNDDRNVELLVLQDVAFREKAWLSCFIQLIFKILKHPPSAYVRDHFPRATGGILWNVRSNTDPQQMAYIRFAPSTLNLTWYQLAATVLSLCARAARNDRWQNEESARIFEQGSIFIAEIKFKRV</sequence>
<feature type="chain" id="PRO_5034088188" evidence="1">
    <location>
        <begin position="18"/>
        <end position="342"/>
    </location>
</feature>
<protein>
    <submittedName>
        <fullName evidence="2">Uncharacterized protein</fullName>
    </submittedName>
</protein>
<keyword evidence="1" id="KW-0732">Signal</keyword>
<evidence type="ECO:0000256" key="1">
    <source>
        <dbReference type="SAM" id="SignalP"/>
    </source>
</evidence>
<organism evidence="2 3">
    <name type="scientific">Heterodermia speciosa</name>
    <dbReference type="NCBI Taxonomy" id="116794"/>
    <lineage>
        <taxon>Eukaryota</taxon>
        <taxon>Fungi</taxon>
        <taxon>Dikarya</taxon>
        <taxon>Ascomycota</taxon>
        <taxon>Pezizomycotina</taxon>
        <taxon>Lecanoromycetes</taxon>
        <taxon>OSLEUM clade</taxon>
        <taxon>Lecanoromycetidae</taxon>
        <taxon>Caliciales</taxon>
        <taxon>Physciaceae</taxon>
        <taxon>Heterodermia</taxon>
    </lineage>
</organism>
<comment type="caution">
    <text evidence="2">The sequence shown here is derived from an EMBL/GenBank/DDBJ whole genome shotgun (WGS) entry which is preliminary data.</text>
</comment>
<dbReference type="Proteomes" id="UP000664521">
    <property type="component" value="Unassembled WGS sequence"/>
</dbReference>
<reference evidence="2" key="1">
    <citation type="submission" date="2021-03" db="EMBL/GenBank/DDBJ databases">
        <authorList>
            <person name="Tagirdzhanova G."/>
        </authorList>
    </citation>
    <scope>NUCLEOTIDE SEQUENCE</scope>
</reference>